<sequence>MPVTITTKNKPTSKEEKMDIGDIRHNKWSDADEELSVEEELKLLSKDGDYSYPDSMTKSEEEKLLYENSAIVMNESAWARIIKSLLTVDDIYTK</sequence>
<organism evidence="1 2">
    <name type="scientific">Oedothorax gibbosus</name>
    <dbReference type="NCBI Taxonomy" id="931172"/>
    <lineage>
        <taxon>Eukaryota</taxon>
        <taxon>Metazoa</taxon>
        <taxon>Ecdysozoa</taxon>
        <taxon>Arthropoda</taxon>
        <taxon>Chelicerata</taxon>
        <taxon>Arachnida</taxon>
        <taxon>Araneae</taxon>
        <taxon>Araneomorphae</taxon>
        <taxon>Entelegynae</taxon>
        <taxon>Araneoidea</taxon>
        <taxon>Linyphiidae</taxon>
        <taxon>Erigoninae</taxon>
        <taxon>Oedothorax</taxon>
    </lineage>
</organism>
<dbReference type="AlphaFoldDB" id="A0AAV6U222"/>
<accession>A0AAV6U222</accession>
<gene>
    <name evidence="1" type="ORF">JTE90_019651</name>
</gene>
<proteinExistence type="predicted"/>
<dbReference type="EMBL" id="JAFNEN010000767">
    <property type="protein sequence ID" value="KAG8177624.1"/>
    <property type="molecule type" value="Genomic_DNA"/>
</dbReference>
<comment type="caution">
    <text evidence="1">The sequence shown here is derived from an EMBL/GenBank/DDBJ whole genome shotgun (WGS) entry which is preliminary data.</text>
</comment>
<evidence type="ECO:0000313" key="2">
    <source>
        <dbReference type="Proteomes" id="UP000827092"/>
    </source>
</evidence>
<protein>
    <submittedName>
        <fullName evidence="1">Uncharacterized protein</fullName>
    </submittedName>
</protein>
<dbReference type="Proteomes" id="UP000827092">
    <property type="component" value="Unassembled WGS sequence"/>
</dbReference>
<reference evidence="1 2" key="1">
    <citation type="journal article" date="2022" name="Nat. Ecol. Evol.">
        <title>A masculinizing supergene underlies an exaggerated male reproductive morph in a spider.</title>
        <authorList>
            <person name="Hendrickx F."/>
            <person name="De Corte Z."/>
            <person name="Sonet G."/>
            <person name="Van Belleghem S.M."/>
            <person name="Kostlbacher S."/>
            <person name="Vangestel C."/>
        </authorList>
    </citation>
    <scope>NUCLEOTIDE SEQUENCE [LARGE SCALE GENOMIC DNA]</scope>
    <source>
        <strain evidence="1">W744_W776</strain>
    </source>
</reference>
<evidence type="ECO:0000313" key="1">
    <source>
        <dbReference type="EMBL" id="KAG8177624.1"/>
    </source>
</evidence>
<name>A0AAV6U222_9ARAC</name>
<keyword evidence="2" id="KW-1185">Reference proteome</keyword>